<dbReference type="EMBL" id="CAFBPS010000070">
    <property type="protein sequence ID" value="CAB5031183.1"/>
    <property type="molecule type" value="Genomic_DNA"/>
</dbReference>
<dbReference type="InterPro" id="IPR022002">
    <property type="entry name" value="ChsH2_Znr"/>
</dbReference>
<dbReference type="InterPro" id="IPR052513">
    <property type="entry name" value="Thioester_dehydratase-like"/>
</dbReference>
<evidence type="ECO:0000259" key="1">
    <source>
        <dbReference type="Pfam" id="PF01796"/>
    </source>
</evidence>
<gene>
    <name evidence="3" type="ORF">UFOPK2658_01733</name>
    <name evidence="4" type="ORF">UFOPK2880_01455</name>
    <name evidence="5" type="ORF">UFOPK3004_01355</name>
    <name evidence="6" type="ORF">UFOPK3304_01574</name>
    <name evidence="7" type="ORF">UFOPK3494_00890</name>
    <name evidence="8" type="ORF">UFOPK4134_00999</name>
</gene>
<dbReference type="EMBL" id="CAFBMF010000047">
    <property type="protein sequence ID" value="CAB4900040.1"/>
    <property type="molecule type" value="Genomic_DNA"/>
</dbReference>
<evidence type="ECO:0000313" key="6">
    <source>
        <dbReference type="EMBL" id="CAB4880239.1"/>
    </source>
</evidence>
<evidence type="ECO:0000313" key="7">
    <source>
        <dbReference type="EMBL" id="CAB4900040.1"/>
    </source>
</evidence>
<protein>
    <submittedName>
        <fullName evidence="6">Unannotated protein</fullName>
    </submittedName>
</protein>
<dbReference type="PANTHER" id="PTHR34075">
    <property type="entry name" value="BLR3430 PROTEIN"/>
    <property type="match status" value="1"/>
</dbReference>
<reference evidence="6" key="1">
    <citation type="submission" date="2020-05" db="EMBL/GenBank/DDBJ databases">
        <authorList>
            <person name="Chiriac C."/>
            <person name="Salcher M."/>
            <person name="Ghai R."/>
            <person name="Kavagutti S V."/>
        </authorList>
    </citation>
    <scope>NUCLEOTIDE SEQUENCE</scope>
</reference>
<dbReference type="InterPro" id="IPR002878">
    <property type="entry name" value="ChsH2_C"/>
</dbReference>
<sequence>MSETATSNASQVPAIEGWFTLDQNPHLIGAQCTACGTYVFPPREGACPSPSCDSDELTATPFSRFGTVWSYAENRYAPPLPYRAAEPFEPYALVAVQLEKEGLIVLGQAPKGILAKDLKVGMRMQLETDVLYREDGVDYMIYVWAPAVQDEVVGGAK</sequence>
<dbReference type="EMBL" id="CAEZYH010000115">
    <property type="protein sequence ID" value="CAB4731769.1"/>
    <property type="molecule type" value="Genomic_DNA"/>
</dbReference>
<feature type="domain" description="ChsH2 rubredoxin-like zinc ribbon" evidence="2">
    <location>
        <begin position="25"/>
        <end position="57"/>
    </location>
</feature>
<proteinExistence type="predicted"/>
<dbReference type="EMBL" id="CAEZZP010000111">
    <property type="protein sequence ID" value="CAB4781179.1"/>
    <property type="molecule type" value="Genomic_DNA"/>
</dbReference>
<feature type="domain" description="ChsH2 C-terminal OB-fold" evidence="1">
    <location>
        <begin position="61"/>
        <end position="128"/>
    </location>
</feature>
<evidence type="ECO:0000259" key="2">
    <source>
        <dbReference type="Pfam" id="PF12172"/>
    </source>
</evidence>
<dbReference type="EMBL" id="CAFAAL010000138">
    <property type="protein sequence ID" value="CAB4812883.1"/>
    <property type="molecule type" value="Genomic_DNA"/>
</dbReference>
<evidence type="ECO:0000313" key="5">
    <source>
        <dbReference type="EMBL" id="CAB4812883.1"/>
    </source>
</evidence>
<dbReference type="PANTHER" id="PTHR34075:SF5">
    <property type="entry name" value="BLR3430 PROTEIN"/>
    <property type="match status" value="1"/>
</dbReference>
<dbReference type="SUPFAM" id="SSF50249">
    <property type="entry name" value="Nucleic acid-binding proteins"/>
    <property type="match status" value="1"/>
</dbReference>
<evidence type="ECO:0000313" key="4">
    <source>
        <dbReference type="EMBL" id="CAB4781179.1"/>
    </source>
</evidence>
<evidence type="ECO:0000313" key="8">
    <source>
        <dbReference type="EMBL" id="CAB5031183.1"/>
    </source>
</evidence>
<dbReference type="AlphaFoldDB" id="A0A6J7EJ49"/>
<dbReference type="EMBL" id="CAFBLJ010000111">
    <property type="protein sequence ID" value="CAB4880239.1"/>
    <property type="molecule type" value="Genomic_DNA"/>
</dbReference>
<organism evidence="6">
    <name type="scientific">freshwater metagenome</name>
    <dbReference type="NCBI Taxonomy" id="449393"/>
    <lineage>
        <taxon>unclassified sequences</taxon>
        <taxon>metagenomes</taxon>
        <taxon>ecological metagenomes</taxon>
    </lineage>
</organism>
<dbReference type="InterPro" id="IPR012340">
    <property type="entry name" value="NA-bd_OB-fold"/>
</dbReference>
<accession>A0A6J7EJ49</accession>
<dbReference type="Pfam" id="PF12172">
    <property type="entry name" value="zf-ChsH2"/>
    <property type="match status" value="1"/>
</dbReference>
<name>A0A6J7EJ49_9ZZZZ</name>
<evidence type="ECO:0000313" key="3">
    <source>
        <dbReference type="EMBL" id="CAB4731769.1"/>
    </source>
</evidence>
<dbReference type="Pfam" id="PF01796">
    <property type="entry name" value="OB_ChsH2_C"/>
    <property type="match status" value="1"/>
</dbReference>